<evidence type="ECO:0000256" key="4">
    <source>
        <dbReference type="SAM" id="MobiDB-lite"/>
    </source>
</evidence>
<gene>
    <name evidence="6" type="ORF">PTRG_04065</name>
</gene>
<dbReference type="GO" id="GO:0005524">
    <property type="term" value="F:ATP binding"/>
    <property type="evidence" value="ECO:0007669"/>
    <property type="project" value="UniProtKB-KW"/>
</dbReference>
<protein>
    <submittedName>
        <fullName evidence="6">Mitochondrial chaperone bcs1</fullName>
    </submittedName>
</protein>
<dbReference type="OrthoDB" id="10251412at2759"/>
<dbReference type="InterPro" id="IPR003959">
    <property type="entry name" value="ATPase_AAA_core"/>
</dbReference>
<accession>B2W0T0</accession>
<comment type="similarity">
    <text evidence="1">Belongs to the AAA ATPase family. BCS1 subfamily.</text>
</comment>
<evidence type="ECO:0000313" key="7">
    <source>
        <dbReference type="Proteomes" id="UP000001471"/>
    </source>
</evidence>
<dbReference type="InterPro" id="IPR027417">
    <property type="entry name" value="P-loop_NTPase"/>
</dbReference>
<dbReference type="Proteomes" id="UP000001471">
    <property type="component" value="Unassembled WGS sequence"/>
</dbReference>
<evidence type="ECO:0000259" key="5">
    <source>
        <dbReference type="SMART" id="SM00382"/>
    </source>
</evidence>
<organism evidence="6 7">
    <name type="scientific">Pyrenophora tritici-repentis (strain Pt-1C-BFP)</name>
    <name type="common">Wheat tan spot fungus</name>
    <name type="synonym">Drechslera tritici-repentis</name>
    <dbReference type="NCBI Taxonomy" id="426418"/>
    <lineage>
        <taxon>Eukaryota</taxon>
        <taxon>Fungi</taxon>
        <taxon>Dikarya</taxon>
        <taxon>Ascomycota</taxon>
        <taxon>Pezizomycotina</taxon>
        <taxon>Dothideomycetes</taxon>
        <taxon>Pleosporomycetidae</taxon>
        <taxon>Pleosporales</taxon>
        <taxon>Pleosporineae</taxon>
        <taxon>Pleosporaceae</taxon>
        <taxon>Pyrenophora</taxon>
    </lineage>
</organism>
<dbReference type="InterPro" id="IPR003593">
    <property type="entry name" value="AAA+_ATPase"/>
</dbReference>
<dbReference type="HOGENOM" id="CLU_010189_7_0_1"/>
<reference evidence="7" key="1">
    <citation type="journal article" date="2013" name="G3 (Bethesda)">
        <title>Comparative genomics of a plant-pathogenic fungus, Pyrenophora tritici-repentis, reveals transduplication and the impact of repeat elements on pathogenicity and population divergence.</title>
        <authorList>
            <person name="Manning V.A."/>
            <person name="Pandelova I."/>
            <person name="Dhillon B."/>
            <person name="Wilhelm L.J."/>
            <person name="Goodwin S.B."/>
            <person name="Berlin A.M."/>
            <person name="Figueroa M."/>
            <person name="Freitag M."/>
            <person name="Hane J.K."/>
            <person name="Henrissat B."/>
            <person name="Holman W.H."/>
            <person name="Kodira C.D."/>
            <person name="Martin J."/>
            <person name="Oliver R.P."/>
            <person name="Robbertse B."/>
            <person name="Schackwitz W."/>
            <person name="Schwartz D.C."/>
            <person name="Spatafora J.W."/>
            <person name="Turgeon B.G."/>
            <person name="Yandava C."/>
            <person name="Young S."/>
            <person name="Zhou S."/>
            <person name="Zeng Q."/>
            <person name="Grigoriev I.V."/>
            <person name="Ma L.-J."/>
            <person name="Ciuffetti L.M."/>
        </authorList>
    </citation>
    <scope>NUCLEOTIDE SEQUENCE [LARGE SCALE GENOMIC DNA]</scope>
    <source>
        <strain evidence="7">Pt-1C-BFP</strain>
    </source>
</reference>
<evidence type="ECO:0000313" key="6">
    <source>
        <dbReference type="EMBL" id="EDU46903.1"/>
    </source>
</evidence>
<dbReference type="SMART" id="SM00382">
    <property type="entry name" value="AAA"/>
    <property type="match status" value="1"/>
</dbReference>
<dbReference type="InParanoid" id="B2W0T0"/>
<dbReference type="InterPro" id="IPR050747">
    <property type="entry name" value="Mitochondrial_chaperone_BCS1"/>
</dbReference>
<keyword evidence="2" id="KW-0547">Nucleotide-binding</keyword>
<evidence type="ECO:0000256" key="1">
    <source>
        <dbReference type="ARBA" id="ARBA00007448"/>
    </source>
</evidence>
<name>B2W0T0_PYRTR</name>
<evidence type="ECO:0000256" key="3">
    <source>
        <dbReference type="ARBA" id="ARBA00022840"/>
    </source>
</evidence>
<proteinExistence type="inferred from homology"/>
<dbReference type="KEGG" id="ptrr:6342301"/>
<feature type="domain" description="AAA+ ATPase" evidence="5">
    <location>
        <begin position="32"/>
        <end position="153"/>
    </location>
</feature>
<dbReference type="InterPro" id="IPR057495">
    <property type="entry name" value="AAA_lid_BCS1"/>
</dbReference>
<dbReference type="eggNOG" id="KOG0743">
    <property type="taxonomic scope" value="Eukaryota"/>
</dbReference>
<feature type="region of interest" description="Disordered" evidence="4">
    <location>
        <begin position="231"/>
        <end position="262"/>
    </location>
</feature>
<sequence length="262" mass="28546">MDEVTKADVVRDAEYYYIQESRSYFADCGISYHHSYLFYGPSGTGKSSFSAALAGYLGCDIYHINLASGNINDSALHRLFLGLPRKCVVVIEDIDSAGIGREQVPQEDQARFMDPLELDLDFNPGFDQMNRKWNKSSSVAITLSGLLNAIDGNAFQEAGVGMFKRLIGRAMCVQNPGITTEQIDEWAIEFASKVPANTFSPAEIHNFLQGCRGDAAKALREIGAWVAENRTTASTTAGSEADTEDVESLDASHPFTPGGHEA</sequence>
<dbReference type="RefSeq" id="XP_001934398.2">
    <property type="nucleotide sequence ID" value="XM_001934363.2"/>
</dbReference>
<dbReference type="Pfam" id="PF00004">
    <property type="entry name" value="AAA"/>
    <property type="match status" value="1"/>
</dbReference>
<dbReference type="Pfam" id="PF25426">
    <property type="entry name" value="AAA_lid_BCS1"/>
    <property type="match status" value="1"/>
</dbReference>
<dbReference type="PANTHER" id="PTHR23070">
    <property type="entry name" value="BCS1 AAA-TYPE ATPASE"/>
    <property type="match status" value="1"/>
</dbReference>
<dbReference type="GO" id="GO:0016887">
    <property type="term" value="F:ATP hydrolysis activity"/>
    <property type="evidence" value="ECO:0007669"/>
    <property type="project" value="InterPro"/>
</dbReference>
<dbReference type="GeneID" id="6342301"/>
<dbReference type="STRING" id="426418.B2W0T0"/>
<dbReference type="SUPFAM" id="SSF52540">
    <property type="entry name" value="P-loop containing nucleoside triphosphate hydrolases"/>
    <property type="match status" value="1"/>
</dbReference>
<evidence type="ECO:0000256" key="2">
    <source>
        <dbReference type="ARBA" id="ARBA00022741"/>
    </source>
</evidence>
<keyword evidence="3" id="KW-0067">ATP-binding</keyword>
<dbReference type="AlphaFoldDB" id="B2W0T0"/>
<dbReference type="EMBL" id="DS231617">
    <property type="protein sequence ID" value="EDU46903.1"/>
    <property type="molecule type" value="Genomic_DNA"/>
</dbReference>
<dbReference type="Gene3D" id="3.40.50.300">
    <property type="entry name" value="P-loop containing nucleotide triphosphate hydrolases"/>
    <property type="match status" value="1"/>
</dbReference>